<dbReference type="AlphaFoldDB" id="A0AAV6U1M0"/>
<keyword evidence="3" id="KW-1185">Reference proteome</keyword>
<sequence length="147" mass="16722">MLEGIDGILMTQIKQPLGRIQACVNLLKAINAPFAQQATVQHHIPEMDTFLEDYTAVVQQIMDKSEYEESEKKILKNLQNTLCAMISTKDKRTNNQFELYFNVLVPLVQACHNKETLLPADTDQEARASTRESVETIPSHSSNFWQV</sequence>
<reference evidence="2 3" key="1">
    <citation type="journal article" date="2022" name="Nat. Ecol. Evol.">
        <title>A masculinizing supergene underlies an exaggerated male reproductive morph in a spider.</title>
        <authorList>
            <person name="Hendrickx F."/>
            <person name="De Corte Z."/>
            <person name="Sonet G."/>
            <person name="Van Belleghem S.M."/>
            <person name="Kostlbacher S."/>
            <person name="Vangestel C."/>
        </authorList>
    </citation>
    <scope>NUCLEOTIDE SEQUENCE [LARGE SCALE GENOMIC DNA]</scope>
    <source>
        <strain evidence="2">W744_W776</strain>
    </source>
</reference>
<proteinExistence type="predicted"/>
<gene>
    <name evidence="2" type="ORF">JTE90_005265</name>
</gene>
<evidence type="ECO:0000313" key="3">
    <source>
        <dbReference type="Proteomes" id="UP000827092"/>
    </source>
</evidence>
<accession>A0AAV6U1M0</accession>
<dbReference type="Proteomes" id="UP000827092">
    <property type="component" value="Unassembled WGS sequence"/>
</dbReference>
<name>A0AAV6U1M0_9ARAC</name>
<comment type="caution">
    <text evidence="2">The sequence shown here is derived from an EMBL/GenBank/DDBJ whole genome shotgun (WGS) entry which is preliminary data.</text>
</comment>
<feature type="compositionally biased region" description="Polar residues" evidence="1">
    <location>
        <begin position="136"/>
        <end position="147"/>
    </location>
</feature>
<feature type="region of interest" description="Disordered" evidence="1">
    <location>
        <begin position="119"/>
        <end position="147"/>
    </location>
</feature>
<evidence type="ECO:0000256" key="1">
    <source>
        <dbReference type="SAM" id="MobiDB-lite"/>
    </source>
</evidence>
<dbReference type="EMBL" id="JAFNEN010000700">
    <property type="protein sequence ID" value="KAG8178372.1"/>
    <property type="molecule type" value="Genomic_DNA"/>
</dbReference>
<feature type="compositionally biased region" description="Basic and acidic residues" evidence="1">
    <location>
        <begin position="124"/>
        <end position="134"/>
    </location>
</feature>
<evidence type="ECO:0000313" key="2">
    <source>
        <dbReference type="EMBL" id="KAG8178372.1"/>
    </source>
</evidence>
<protein>
    <submittedName>
        <fullName evidence="2">Uncharacterized protein</fullName>
    </submittedName>
</protein>
<organism evidence="2 3">
    <name type="scientific">Oedothorax gibbosus</name>
    <dbReference type="NCBI Taxonomy" id="931172"/>
    <lineage>
        <taxon>Eukaryota</taxon>
        <taxon>Metazoa</taxon>
        <taxon>Ecdysozoa</taxon>
        <taxon>Arthropoda</taxon>
        <taxon>Chelicerata</taxon>
        <taxon>Arachnida</taxon>
        <taxon>Araneae</taxon>
        <taxon>Araneomorphae</taxon>
        <taxon>Entelegynae</taxon>
        <taxon>Araneoidea</taxon>
        <taxon>Linyphiidae</taxon>
        <taxon>Erigoninae</taxon>
        <taxon>Oedothorax</taxon>
    </lineage>
</organism>